<evidence type="ECO:0000256" key="8">
    <source>
        <dbReference type="SAM" id="Phobius"/>
    </source>
</evidence>
<evidence type="ECO:0000313" key="10">
    <source>
        <dbReference type="Proteomes" id="UP000694864"/>
    </source>
</evidence>
<reference evidence="10" key="1">
    <citation type="journal article" date="2014" name="Nat. Commun.">
        <title>The emerging biofuel crop Camelina sativa retains a highly undifferentiated hexaploid genome structure.</title>
        <authorList>
            <person name="Kagale S."/>
            <person name="Koh C."/>
            <person name="Nixon J."/>
            <person name="Bollina V."/>
            <person name="Clarke W.E."/>
            <person name="Tuteja R."/>
            <person name="Spillane C."/>
            <person name="Robinson S.J."/>
            <person name="Links M.G."/>
            <person name="Clarke C."/>
            <person name="Higgins E.E."/>
            <person name="Huebert T."/>
            <person name="Sharpe A.G."/>
            <person name="Parkin I.A."/>
        </authorList>
    </citation>
    <scope>NUCLEOTIDE SEQUENCE [LARGE SCALE GENOMIC DNA]</scope>
    <source>
        <strain evidence="10">cv. DH55</strain>
    </source>
</reference>
<evidence type="ECO:0000259" key="9">
    <source>
        <dbReference type="Pfam" id="PF13962"/>
    </source>
</evidence>
<accession>A0ABM0T8A3</accession>
<dbReference type="InterPro" id="IPR026961">
    <property type="entry name" value="PGG_dom"/>
</dbReference>
<sequence length="682" mass="76189">MDSSEASLDGIEAQRLMNVSHDQREGRCFPMNLINKVVNKLCSRGDSTTPPRGGVVSEQEFLENLKFSNLFDLPGENVLMNSEIYSGVCDGNKECLEKLRSHGTPMACLKSDRGDSILHLAARRGHLELVKNIISEFPCLLLEPNYDDQLPLHVAAHVGHPAQVKAIIVAVTFYSDRLAEEARERLNPYVLKDKYGYTPLHLAIEGQHISTAGYLINADYGAIFLENNEGISSLYMAVEAGKVLLVKSILGSTDNDDLEWRKSYLNSKLEGRKYLAHVALEARNTDVLNVILHEYPFLEDERDKEGRTCLSFGASIGFYEGVCNLLGRSTKGVYVCDKDGSFPIHTAAEKGHIKIVQEILKRCPNSKYLLNKLGQNLLHIAAKVGDYKLVKSLMRSDDTKYMGAEQDVDGNTPLHLATLNWRYQSAKTLAFHTELLKLRNNNGLTARGVAESEMKSNYIFHERLTLAYILCASVDVEPVKSITKPSKPLDHEKSRDYINTLLLVASLVATMTFAAGFTIPGGLNSSGPYLGRATMTNHRSLFFFLLFDTLALVCSVATIYILIWAQLGDPSLVPSSLNMALPLLLFALMCMPFAFIAGIMTVISHVPWMSYIISLIAFFFLHWAMSILGPQVLLQQTNVHWLYGVWLDLFMDYQWLVSGRYGQISPPVSDLTRPKNIKILRL</sequence>
<dbReference type="SUPFAM" id="SSF48403">
    <property type="entry name" value="Ankyrin repeat"/>
    <property type="match status" value="1"/>
</dbReference>
<dbReference type="PROSITE" id="PS50088">
    <property type="entry name" value="ANK_REPEAT"/>
    <property type="match status" value="2"/>
</dbReference>
<dbReference type="InterPro" id="IPR002110">
    <property type="entry name" value="Ankyrin_rpt"/>
</dbReference>
<feature type="transmembrane region" description="Helical" evidence="8">
    <location>
        <begin position="497"/>
        <end position="520"/>
    </location>
</feature>
<evidence type="ECO:0000256" key="2">
    <source>
        <dbReference type="ARBA" id="ARBA00022692"/>
    </source>
</evidence>
<reference evidence="11" key="2">
    <citation type="submission" date="2025-08" db="UniProtKB">
        <authorList>
            <consortium name="RefSeq"/>
        </authorList>
    </citation>
    <scope>IDENTIFICATION</scope>
    <source>
        <tissue evidence="11">Leaf</tissue>
    </source>
</reference>
<dbReference type="Pfam" id="PF13962">
    <property type="entry name" value="PGG"/>
    <property type="match status" value="1"/>
</dbReference>
<evidence type="ECO:0000256" key="7">
    <source>
        <dbReference type="PROSITE-ProRule" id="PRU00023"/>
    </source>
</evidence>
<feature type="transmembrane region" description="Helical" evidence="8">
    <location>
        <begin position="583"/>
        <end position="603"/>
    </location>
</feature>
<dbReference type="PANTHER" id="PTHR24186:SF46">
    <property type="entry name" value="PROTEIN ACCELERATED CELL DEATH 6-LIKE"/>
    <property type="match status" value="1"/>
</dbReference>
<feature type="repeat" description="ANK" evidence="7">
    <location>
        <begin position="339"/>
        <end position="362"/>
    </location>
</feature>
<keyword evidence="3" id="KW-0677">Repeat</keyword>
<feature type="domain" description="PGG" evidence="9">
    <location>
        <begin position="493"/>
        <end position="601"/>
    </location>
</feature>
<dbReference type="SMART" id="SM00248">
    <property type="entry name" value="ANK"/>
    <property type="match status" value="9"/>
</dbReference>
<dbReference type="Pfam" id="PF12796">
    <property type="entry name" value="Ank_2"/>
    <property type="match status" value="2"/>
</dbReference>
<name>A0ABM0T8A3_CAMSA</name>
<dbReference type="Proteomes" id="UP000694864">
    <property type="component" value="Chromosome 8"/>
</dbReference>
<keyword evidence="10" id="KW-1185">Reference proteome</keyword>
<dbReference type="PANTHER" id="PTHR24186">
    <property type="entry name" value="PROTEIN PHOSPHATASE 1 REGULATORY SUBUNIT"/>
    <property type="match status" value="1"/>
</dbReference>
<dbReference type="Gene3D" id="1.25.40.20">
    <property type="entry name" value="Ankyrin repeat-containing domain"/>
    <property type="match status" value="2"/>
</dbReference>
<dbReference type="GeneID" id="104707676"/>
<feature type="transmembrane region" description="Helical" evidence="8">
    <location>
        <begin position="610"/>
        <end position="628"/>
    </location>
</feature>
<keyword evidence="6 8" id="KW-0472">Membrane</keyword>
<evidence type="ECO:0000256" key="1">
    <source>
        <dbReference type="ARBA" id="ARBA00004141"/>
    </source>
</evidence>
<gene>
    <name evidence="11" type="primary">LOC104707676</name>
</gene>
<evidence type="ECO:0000256" key="3">
    <source>
        <dbReference type="ARBA" id="ARBA00022737"/>
    </source>
</evidence>
<evidence type="ECO:0000313" key="11">
    <source>
        <dbReference type="RefSeq" id="XP_010422377.1"/>
    </source>
</evidence>
<dbReference type="PROSITE" id="PS50297">
    <property type="entry name" value="ANK_REP_REGION"/>
    <property type="match status" value="2"/>
</dbReference>
<comment type="subcellular location">
    <subcellularLocation>
        <location evidence="1">Membrane</location>
        <topology evidence="1">Multi-pass membrane protein</topology>
    </subcellularLocation>
</comment>
<keyword evidence="5 7" id="KW-0040">ANK repeat</keyword>
<dbReference type="RefSeq" id="XP_010422377.1">
    <property type="nucleotide sequence ID" value="XM_010424075.1"/>
</dbReference>
<evidence type="ECO:0000256" key="4">
    <source>
        <dbReference type="ARBA" id="ARBA00022989"/>
    </source>
</evidence>
<feature type="transmembrane region" description="Helical" evidence="8">
    <location>
        <begin position="541"/>
        <end position="563"/>
    </location>
</feature>
<keyword evidence="2 8" id="KW-0812">Transmembrane</keyword>
<evidence type="ECO:0000256" key="5">
    <source>
        <dbReference type="ARBA" id="ARBA00023043"/>
    </source>
</evidence>
<keyword evidence="4 8" id="KW-1133">Transmembrane helix</keyword>
<feature type="repeat" description="ANK" evidence="7">
    <location>
        <begin position="113"/>
        <end position="135"/>
    </location>
</feature>
<evidence type="ECO:0000256" key="6">
    <source>
        <dbReference type="ARBA" id="ARBA00023136"/>
    </source>
</evidence>
<organism evidence="10 11">
    <name type="scientific">Camelina sativa</name>
    <name type="common">False flax</name>
    <name type="synonym">Myagrum sativum</name>
    <dbReference type="NCBI Taxonomy" id="90675"/>
    <lineage>
        <taxon>Eukaryota</taxon>
        <taxon>Viridiplantae</taxon>
        <taxon>Streptophyta</taxon>
        <taxon>Embryophyta</taxon>
        <taxon>Tracheophyta</taxon>
        <taxon>Spermatophyta</taxon>
        <taxon>Magnoliopsida</taxon>
        <taxon>eudicotyledons</taxon>
        <taxon>Gunneridae</taxon>
        <taxon>Pentapetalae</taxon>
        <taxon>rosids</taxon>
        <taxon>malvids</taxon>
        <taxon>Brassicales</taxon>
        <taxon>Brassicaceae</taxon>
        <taxon>Camelineae</taxon>
        <taxon>Camelina</taxon>
    </lineage>
</organism>
<proteinExistence type="predicted"/>
<dbReference type="InterPro" id="IPR036770">
    <property type="entry name" value="Ankyrin_rpt-contain_sf"/>
</dbReference>
<dbReference type="Pfam" id="PF00023">
    <property type="entry name" value="Ank"/>
    <property type="match status" value="1"/>
</dbReference>
<protein>
    <submittedName>
        <fullName evidence="11">Protein ACCELERATED CELL DEATH 6</fullName>
    </submittedName>
</protein>